<evidence type="ECO:0000256" key="2">
    <source>
        <dbReference type="ARBA" id="ARBA00023235"/>
    </source>
</evidence>
<dbReference type="InterPro" id="IPR015942">
    <property type="entry name" value="Asp/Glu/hydantoin_racemase"/>
</dbReference>
<evidence type="ECO:0000313" key="3">
    <source>
        <dbReference type="EMBL" id="KRL92633.1"/>
    </source>
</evidence>
<comment type="similarity">
    <text evidence="1">Belongs to the aspartate/glutamate racemases family.</text>
</comment>
<dbReference type="PANTHER" id="PTHR21198">
    <property type="entry name" value="GLUTAMATE RACEMASE"/>
    <property type="match status" value="1"/>
</dbReference>
<dbReference type="OrthoDB" id="9803739at2"/>
<dbReference type="GO" id="GO:0047661">
    <property type="term" value="F:amino-acid racemase activity"/>
    <property type="evidence" value="ECO:0007669"/>
    <property type="project" value="InterPro"/>
</dbReference>
<dbReference type="Gene3D" id="3.40.50.1860">
    <property type="match status" value="2"/>
</dbReference>
<dbReference type="RefSeq" id="WP_056995785.1">
    <property type="nucleotide sequence ID" value="NZ_AZGC01000053.1"/>
</dbReference>
<dbReference type="InterPro" id="IPR004380">
    <property type="entry name" value="Asp_race"/>
</dbReference>
<reference evidence="3 4" key="1">
    <citation type="journal article" date="2015" name="Genome Announc.">
        <title>Expanding the biotechnology potential of lactobacilli through comparative genomics of 213 strains and associated genera.</title>
        <authorList>
            <person name="Sun Z."/>
            <person name="Harris H.M."/>
            <person name="McCann A."/>
            <person name="Guo C."/>
            <person name="Argimon S."/>
            <person name="Zhang W."/>
            <person name="Yang X."/>
            <person name="Jeffery I.B."/>
            <person name="Cooney J.C."/>
            <person name="Kagawa T.F."/>
            <person name="Liu W."/>
            <person name="Song Y."/>
            <person name="Salvetti E."/>
            <person name="Wrobel A."/>
            <person name="Rasinkangas P."/>
            <person name="Parkhill J."/>
            <person name="Rea M.C."/>
            <person name="O'Sullivan O."/>
            <person name="Ritari J."/>
            <person name="Douillard F.P."/>
            <person name="Paul Ross R."/>
            <person name="Yang R."/>
            <person name="Briner A.E."/>
            <person name="Felis G.E."/>
            <person name="de Vos W.M."/>
            <person name="Barrangou R."/>
            <person name="Klaenhammer T.R."/>
            <person name="Caufield P.W."/>
            <person name="Cui Y."/>
            <person name="Zhang H."/>
            <person name="O'Toole P.W."/>
        </authorList>
    </citation>
    <scope>NUCLEOTIDE SEQUENCE [LARGE SCALE GENOMIC DNA]</scope>
    <source>
        <strain evidence="3 4">DSM 18793</strain>
    </source>
</reference>
<dbReference type="PATRIC" id="fig|1423742.4.peg.238"/>
<name>A0A0R1UH01_9LACO</name>
<comment type="caution">
    <text evidence="3">The sequence shown here is derived from an EMBL/GenBank/DDBJ whole genome shotgun (WGS) entry which is preliminary data.</text>
</comment>
<dbReference type="NCBIfam" id="TIGR00035">
    <property type="entry name" value="asp_race"/>
    <property type="match status" value="1"/>
</dbReference>
<dbReference type="SUPFAM" id="SSF53681">
    <property type="entry name" value="Aspartate/glutamate racemase"/>
    <property type="match status" value="2"/>
</dbReference>
<dbReference type="PROSITE" id="PS00923">
    <property type="entry name" value="ASP_GLU_RACEMASE_1"/>
    <property type="match status" value="1"/>
</dbReference>
<keyword evidence="4" id="KW-1185">Reference proteome</keyword>
<dbReference type="Proteomes" id="UP000051084">
    <property type="component" value="Unassembled WGS sequence"/>
</dbReference>
<protein>
    <submittedName>
        <fullName evidence="3">Aspartate racemase</fullName>
    </submittedName>
</protein>
<dbReference type="AlphaFoldDB" id="A0A0R1UH01"/>
<dbReference type="EMBL" id="AZGC01000053">
    <property type="protein sequence ID" value="KRL92633.1"/>
    <property type="molecule type" value="Genomic_DNA"/>
</dbReference>
<sequence>MKKFFTILGGMGTLATESFVRVLDERTPTHKDQDYFDYLVVNHASVPDRTSWILDHNQPSPLPPLLEDIEQQSQLKPAFFVLACNTAHYVYQELQAATEIPIINMLQTTVDAIKTLQPHAKRVGLLATPGTIESGLYDQYVLAAGYELVKPTAELIELTEDLIYNDIKQAGHSDNDKYHTLVKRMSEELNCDIVILGCTELSYAEEMDPETTYPVADSQSLVVNKTIELAQQLRQS</sequence>
<dbReference type="InterPro" id="IPR018187">
    <property type="entry name" value="Asp/Glu_racemase_AS_1"/>
</dbReference>
<dbReference type="Pfam" id="PF01177">
    <property type="entry name" value="Asp_Glu_race"/>
    <property type="match status" value="1"/>
</dbReference>
<evidence type="ECO:0000256" key="1">
    <source>
        <dbReference type="ARBA" id="ARBA00007847"/>
    </source>
</evidence>
<evidence type="ECO:0000313" key="4">
    <source>
        <dbReference type="Proteomes" id="UP000051084"/>
    </source>
</evidence>
<dbReference type="PANTHER" id="PTHR21198:SF7">
    <property type="entry name" value="ASPARTATE-GLUTAMATE RACEMASE FAMILY"/>
    <property type="match status" value="1"/>
</dbReference>
<keyword evidence="2" id="KW-0413">Isomerase</keyword>
<dbReference type="STRING" id="417373.GCA_001570685_01142"/>
<dbReference type="InterPro" id="IPR001920">
    <property type="entry name" value="Asp/Glu_race"/>
</dbReference>
<proteinExistence type="inferred from homology"/>
<organism evidence="3 4">
    <name type="scientific">Limosilactobacillus equigenerosi DSM 18793 = JCM 14505</name>
    <dbReference type="NCBI Taxonomy" id="1423742"/>
    <lineage>
        <taxon>Bacteria</taxon>
        <taxon>Bacillati</taxon>
        <taxon>Bacillota</taxon>
        <taxon>Bacilli</taxon>
        <taxon>Lactobacillales</taxon>
        <taxon>Lactobacillaceae</taxon>
        <taxon>Limosilactobacillus</taxon>
    </lineage>
</organism>
<gene>
    <name evidence="3" type="ORF">FC21_GL000226</name>
</gene>
<accession>A0A0R1UH01</accession>